<name>A0ABU2WGG5_9GAMM</name>
<dbReference type="RefSeq" id="WP_311364018.1">
    <property type="nucleotide sequence ID" value="NZ_JAVRIC010000004.1"/>
</dbReference>
<dbReference type="Proteomes" id="UP001254608">
    <property type="component" value="Unassembled WGS sequence"/>
</dbReference>
<protein>
    <submittedName>
        <fullName evidence="2">DUF1631 family protein</fullName>
    </submittedName>
</protein>
<feature type="region of interest" description="Disordered" evidence="1">
    <location>
        <begin position="577"/>
        <end position="639"/>
    </location>
</feature>
<feature type="compositionally biased region" description="Low complexity" evidence="1">
    <location>
        <begin position="579"/>
        <end position="598"/>
    </location>
</feature>
<sequence>MASAASAAISETGKPRLGDMAATVHTFPNGRTAPPQEVAGPASAIVEGLSNRVRAAFSELTRKMFEGADDALFEMSEKSRNNEEQRLYFDTMRVLRIEQSRIVSRFLTLLGEALLSSGSNEAGAVNIDFEHLSLKPTEALEESIAISNMEAKADGLYRDLIWELDRRLDTVSRTYKVQLTSQGLAPASLCGAFRRAVEPLDIEFDIKLVVYKLFDRSIICSLGEFYAQTLNWLESQGIKSVPTAPTVEPSRWTPAGATVDRATLDALRALGEGMPSAMSGWASERYGAGLSAGSIPNSLSGSAPGQFSDASLAAELASTLGGSSASLWAQAATQRLALVGRLFADILGDPNVPSSLKPSLEQLRFPVIKTALSDPGFFNDAQHPVRSLIHEIATMVAASRAVDGDAQREVEWLVREVRNQFDLNPESVRPSLRDAEPLGKPDIEGFLGQIEVQARIRREAILGKVKRIVAEELTLRTVGRDVPASAWPLFNAGWAPLMCVRLLRYGVRSSGWTDGLARLDEVLAGMRPIAADAEIQHRRDAVIAALSSDLRKVGMSDDKCARLLAGLRQAYAEFDSRDATPAATQAAPEVPAEPVASAEHGAPQAATELVPEPAMDAAPFGTAPDMNAQKREGGSNAVSDGDTRRLLDLLCTPGAWFRVLDREQQRTRWLRVNSFHPQRDSIAFVEFDGTAALQLRVSMLLGDLRDGRSEPINPDPFAKTLLDRVIRGETAA</sequence>
<dbReference type="InterPro" id="IPR012434">
    <property type="entry name" value="DUF1631"/>
</dbReference>
<dbReference type="Pfam" id="PF07793">
    <property type="entry name" value="DUF1631"/>
    <property type="match status" value="2"/>
</dbReference>
<dbReference type="EMBL" id="JAVRIC010000004">
    <property type="protein sequence ID" value="MDT0496630.1"/>
    <property type="molecule type" value="Genomic_DNA"/>
</dbReference>
<organism evidence="2 3">
    <name type="scientific">Banduia mediterranea</name>
    <dbReference type="NCBI Taxonomy" id="3075609"/>
    <lineage>
        <taxon>Bacteria</taxon>
        <taxon>Pseudomonadati</taxon>
        <taxon>Pseudomonadota</taxon>
        <taxon>Gammaproteobacteria</taxon>
        <taxon>Nevskiales</taxon>
        <taxon>Algiphilaceae</taxon>
        <taxon>Banduia</taxon>
    </lineage>
</organism>
<accession>A0ABU2WGG5</accession>
<evidence type="ECO:0000256" key="1">
    <source>
        <dbReference type="SAM" id="MobiDB-lite"/>
    </source>
</evidence>
<keyword evidence="3" id="KW-1185">Reference proteome</keyword>
<evidence type="ECO:0000313" key="2">
    <source>
        <dbReference type="EMBL" id="MDT0496630.1"/>
    </source>
</evidence>
<proteinExistence type="predicted"/>
<gene>
    <name evidence="2" type="ORF">RM530_04545</name>
</gene>
<comment type="caution">
    <text evidence="2">The sequence shown here is derived from an EMBL/GenBank/DDBJ whole genome shotgun (WGS) entry which is preliminary data.</text>
</comment>
<reference evidence="2 3" key="1">
    <citation type="submission" date="2023-09" db="EMBL/GenBank/DDBJ databases">
        <authorList>
            <person name="Rey-Velasco X."/>
        </authorList>
    </citation>
    <scope>NUCLEOTIDE SEQUENCE [LARGE SCALE GENOMIC DNA]</scope>
    <source>
        <strain evidence="2 3">W345</strain>
    </source>
</reference>
<evidence type="ECO:0000313" key="3">
    <source>
        <dbReference type="Proteomes" id="UP001254608"/>
    </source>
</evidence>